<dbReference type="EMBL" id="LR796558">
    <property type="protein sequence ID" value="CAB4152016.1"/>
    <property type="molecule type" value="Genomic_DNA"/>
</dbReference>
<proteinExistence type="predicted"/>
<sequence>MSRPRPRVLLESVDNDMRSLQVCEADAIYAVCYKGRPIKVKTQANIEIAYPGPKYAKTSFPTSGHAFNLCDRLNQKFATTDFSVVIMQVGRTIEE</sequence>
<gene>
    <name evidence="1" type="ORF">UFOVP592_47</name>
</gene>
<reference evidence="1" key="1">
    <citation type="submission" date="2020-04" db="EMBL/GenBank/DDBJ databases">
        <authorList>
            <person name="Chiriac C."/>
            <person name="Salcher M."/>
            <person name="Ghai R."/>
            <person name="Kavagutti S V."/>
        </authorList>
    </citation>
    <scope>NUCLEOTIDE SEQUENCE</scope>
</reference>
<evidence type="ECO:0000313" key="1">
    <source>
        <dbReference type="EMBL" id="CAB4152016.1"/>
    </source>
</evidence>
<organism evidence="1">
    <name type="scientific">uncultured Caudovirales phage</name>
    <dbReference type="NCBI Taxonomy" id="2100421"/>
    <lineage>
        <taxon>Viruses</taxon>
        <taxon>Duplodnaviria</taxon>
        <taxon>Heunggongvirae</taxon>
        <taxon>Uroviricota</taxon>
        <taxon>Caudoviricetes</taxon>
        <taxon>Peduoviridae</taxon>
        <taxon>Maltschvirus</taxon>
        <taxon>Maltschvirus maltsch</taxon>
    </lineage>
</organism>
<accession>A0A6J5N407</accession>
<protein>
    <submittedName>
        <fullName evidence="1">Uncharacterized protein</fullName>
    </submittedName>
</protein>
<name>A0A6J5N407_9CAUD</name>